<protein>
    <recommendedName>
        <fullName evidence="4">Cohesin domain-containing protein</fullName>
    </recommendedName>
</protein>
<dbReference type="AlphaFoldDB" id="A0A350HC58"/>
<proteinExistence type="predicted"/>
<comment type="caution">
    <text evidence="2">The sequence shown here is derived from an EMBL/GenBank/DDBJ whole genome shotgun (WGS) entry which is preliminary data.</text>
</comment>
<evidence type="ECO:0000313" key="3">
    <source>
        <dbReference type="Proteomes" id="UP000264062"/>
    </source>
</evidence>
<keyword evidence="1" id="KW-0732">Signal</keyword>
<reference evidence="2 3" key="1">
    <citation type="journal article" date="2018" name="Nat. Biotechnol.">
        <title>A standardized bacterial taxonomy based on genome phylogeny substantially revises the tree of life.</title>
        <authorList>
            <person name="Parks D.H."/>
            <person name="Chuvochina M."/>
            <person name="Waite D.W."/>
            <person name="Rinke C."/>
            <person name="Skarshewski A."/>
            <person name="Chaumeil P.A."/>
            <person name="Hugenholtz P."/>
        </authorList>
    </citation>
    <scope>NUCLEOTIDE SEQUENCE [LARGE SCALE GENOMIC DNA]</scope>
    <source>
        <strain evidence="2">UBA9956</strain>
    </source>
</reference>
<feature type="signal peptide" evidence="1">
    <location>
        <begin position="1"/>
        <end position="23"/>
    </location>
</feature>
<dbReference type="EMBL" id="DMZY01000241">
    <property type="protein sequence ID" value="HAV93124.1"/>
    <property type="molecule type" value="Genomic_DNA"/>
</dbReference>
<evidence type="ECO:0000256" key="1">
    <source>
        <dbReference type="SAM" id="SignalP"/>
    </source>
</evidence>
<evidence type="ECO:0000313" key="2">
    <source>
        <dbReference type="EMBL" id="HAV93124.1"/>
    </source>
</evidence>
<sequence>MKRFLMTAVMLVVLTAVALPMFAATDTGTIDVQILIPNRVGIRINNAGPIIFDLTSATLPTSFPGYFLPTSAETEISMDLFCNATNGFNLDVTASGDFSADITANQLFFAPSTTPISADGLPAVAPWTAYSSSASVSVLAGEPRLTAWVAYDQAIEFMLEDTDPALDPIQTITLTYTITSL</sequence>
<name>A0A350HC58_UNCW3</name>
<feature type="chain" id="PRO_5016767257" description="Cohesin domain-containing protein" evidence="1">
    <location>
        <begin position="24"/>
        <end position="181"/>
    </location>
</feature>
<gene>
    <name evidence="2" type="ORF">DCW38_08100</name>
</gene>
<organism evidence="2 3">
    <name type="scientific">candidate division WOR-3 bacterium</name>
    <dbReference type="NCBI Taxonomy" id="2052148"/>
    <lineage>
        <taxon>Bacteria</taxon>
        <taxon>Bacteria division WOR-3</taxon>
    </lineage>
</organism>
<dbReference type="Proteomes" id="UP000264062">
    <property type="component" value="Unassembled WGS sequence"/>
</dbReference>
<evidence type="ECO:0008006" key="4">
    <source>
        <dbReference type="Google" id="ProtNLM"/>
    </source>
</evidence>
<accession>A0A350HC58</accession>